<dbReference type="EMBL" id="CAIH01000147">
    <property type="protein sequence ID" value="CCH92470.1"/>
    <property type="molecule type" value="Genomic_DNA"/>
</dbReference>
<dbReference type="Pfam" id="PF01385">
    <property type="entry name" value="OrfB_IS605"/>
    <property type="match status" value="1"/>
</dbReference>
<dbReference type="GO" id="GO:0032196">
    <property type="term" value="P:transposition"/>
    <property type="evidence" value="ECO:0007669"/>
    <property type="project" value="UniProtKB-KW"/>
</dbReference>
<evidence type="ECO:0000256" key="3">
    <source>
        <dbReference type="ARBA" id="ARBA00023125"/>
    </source>
</evidence>
<dbReference type="GO" id="GO:0006310">
    <property type="term" value="P:DNA recombination"/>
    <property type="evidence" value="ECO:0007669"/>
    <property type="project" value="UniProtKB-KW"/>
</dbReference>
<evidence type="ECO:0000259" key="6">
    <source>
        <dbReference type="Pfam" id="PF07282"/>
    </source>
</evidence>
<dbReference type="Proteomes" id="UP000005806">
    <property type="component" value="Unassembled WGS sequence"/>
</dbReference>
<sequence length="273" mass="31236">MSDLKITTSRREIIEVRIVPKSSCYVIEIVYERRSETTDKQEIAGIDLGVNNLMAVTTNQTGVAPLLVNGRPLKAINTFYNKQRSRLQSQLKTRNNQPSSKRLIFLTHKRNCRVENYLHTASKRVIDWCIRPQIGTLIIGHNERIKQCLNLGKRNNQQFVNIPHYRLIEMLTYKAQLKGIKVIITEESYTSQSSALDRDELPKYGEEKPLFKGKRLARGLYKMGTNQLLNADVNGSFNIIRKVIPDVIDQGIKGLPFNPVVLDPLRMTKLSGF</sequence>
<keyword evidence="3" id="KW-0238">DNA-binding</keyword>
<gene>
    <name evidence="7" type="ORF">MICCA_2300001</name>
</gene>
<organism evidence="7 8">
    <name type="scientific">Microcystis aeruginosa PCC 9432</name>
    <dbReference type="NCBI Taxonomy" id="1160280"/>
    <lineage>
        <taxon>Bacteria</taxon>
        <taxon>Bacillati</taxon>
        <taxon>Cyanobacteriota</taxon>
        <taxon>Cyanophyceae</taxon>
        <taxon>Oscillatoriophycideae</taxon>
        <taxon>Chroococcales</taxon>
        <taxon>Microcystaceae</taxon>
        <taxon>Microcystis</taxon>
    </lineage>
</organism>
<dbReference type="GO" id="GO:0003677">
    <property type="term" value="F:DNA binding"/>
    <property type="evidence" value="ECO:0007669"/>
    <property type="project" value="UniProtKB-KW"/>
</dbReference>
<evidence type="ECO:0000256" key="1">
    <source>
        <dbReference type="ARBA" id="ARBA00008761"/>
    </source>
</evidence>
<feature type="domain" description="Probable transposase IS891/IS1136/IS1341" evidence="5">
    <location>
        <begin position="31"/>
        <end position="145"/>
    </location>
</feature>
<comment type="similarity">
    <text evidence="1">In the C-terminal section; belongs to the transposase 35 family.</text>
</comment>
<keyword evidence="2" id="KW-0815">Transposition</keyword>
<protein>
    <submittedName>
        <fullName evidence="7">Transposase</fullName>
    </submittedName>
</protein>
<dbReference type="NCBIfam" id="TIGR01766">
    <property type="entry name" value="IS200/IS605 family accessory protein TnpB-like domain"/>
    <property type="match status" value="1"/>
</dbReference>
<evidence type="ECO:0000256" key="4">
    <source>
        <dbReference type="ARBA" id="ARBA00023172"/>
    </source>
</evidence>
<comment type="caution">
    <text evidence="7">The sequence shown here is derived from an EMBL/GenBank/DDBJ whole genome shotgun (WGS) entry which is preliminary data.</text>
</comment>
<name>A0A822LB97_MICAE</name>
<proteinExistence type="inferred from homology"/>
<dbReference type="InterPro" id="IPR001959">
    <property type="entry name" value="Transposase"/>
</dbReference>
<keyword evidence="4" id="KW-0233">DNA recombination</keyword>
<evidence type="ECO:0000256" key="2">
    <source>
        <dbReference type="ARBA" id="ARBA00022578"/>
    </source>
</evidence>
<dbReference type="NCBIfam" id="NF040570">
    <property type="entry name" value="guided_TnpB"/>
    <property type="match status" value="1"/>
</dbReference>
<evidence type="ECO:0000259" key="5">
    <source>
        <dbReference type="Pfam" id="PF01385"/>
    </source>
</evidence>
<evidence type="ECO:0000313" key="8">
    <source>
        <dbReference type="Proteomes" id="UP000005806"/>
    </source>
</evidence>
<dbReference type="Pfam" id="PF07282">
    <property type="entry name" value="Cas12f1-like_TNB"/>
    <property type="match status" value="1"/>
</dbReference>
<feature type="domain" description="Cas12f1-like TNB" evidence="6">
    <location>
        <begin position="164"/>
        <end position="239"/>
    </location>
</feature>
<dbReference type="InterPro" id="IPR010095">
    <property type="entry name" value="Cas12f1-like_TNB"/>
</dbReference>
<accession>A0A822LB97</accession>
<evidence type="ECO:0000313" key="7">
    <source>
        <dbReference type="EMBL" id="CCH92470.1"/>
    </source>
</evidence>
<reference evidence="7 8" key="1">
    <citation type="submission" date="2012-04" db="EMBL/GenBank/DDBJ databases">
        <authorList>
            <person name="Genoscope - CEA"/>
        </authorList>
    </citation>
    <scope>NUCLEOTIDE SEQUENCE [LARGE SCALE GENOMIC DNA]</scope>
    <source>
        <strain evidence="7 8">9432</strain>
    </source>
</reference>
<dbReference type="AlphaFoldDB" id="A0A822LB97"/>